<reference evidence="2 3" key="1">
    <citation type="submission" date="2020-05" db="EMBL/GenBank/DDBJ databases">
        <title>Draft Genome Sequence of Ochrobactrum soli Isolated from Stable Fly Gut.</title>
        <authorList>
            <person name="Pileggi M.T."/>
            <person name="Vazhakkala L.J."/>
            <person name="Wong C.N."/>
        </authorList>
    </citation>
    <scope>NUCLEOTIDE SEQUENCE [LARGE SCALE GENOMIC DNA]</scope>
    <source>
        <strain evidence="2 3">MTP-C0764</strain>
    </source>
</reference>
<feature type="transmembrane region" description="Helical" evidence="1">
    <location>
        <begin position="38"/>
        <end position="60"/>
    </location>
</feature>
<evidence type="ECO:0000256" key="1">
    <source>
        <dbReference type="SAM" id="Phobius"/>
    </source>
</evidence>
<comment type="caution">
    <text evidence="2">The sequence shown here is derived from an EMBL/GenBank/DDBJ whole genome shotgun (WGS) entry which is preliminary data.</text>
</comment>
<dbReference type="Proteomes" id="UP000574931">
    <property type="component" value="Unassembled WGS sequence"/>
</dbReference>
<evidence type="ECO:0000313" key="3">
    <source>
        <dbReference type="Proteomes" id="UP000574931"/>
    </source>
</evidence>
<protein>
    <submittedName>
        <fullName evidence="2">Uncharacterized protein</fullName>
    </submittedName>
</protein>
<dbReference type="AlphaFoldDB" id="A0A849KKD1"/>
<keyword evidence="1" id="KW-0472">Membrane</keyword>
<dbReference type="RefSeq" id="WP_124915388.1">
    <property type="nucleotide sequence ID" value="NZ_JABFCY010000003.1"/>
</dbReference>
<organism evidence="2 3">
    <name type="scientific">Ochrobactrum soli</name>
    <dbReference type="NCBI Taxonomy" id="2448455"/>
    <lineage>
        <taxon>Bacteria</taxon>
        <taxon>Pseudomonadati</taxon>
        <taxon>Pseudomonadota</taxon>
        <taxon>Alphaproteobacteria</taxon>
        <taxon>Hyphomicrobiales</taxon>
        <taxon>Brucellaceae</taxon>
        <taxon>Brucella/Ochrobactrum group</taxon>
        <taxon>Ochrobactrum</taxon>
    </lineage>
</organism>
<proteinExistence type="predicted"/>
<feature type="transmembrane region" description="Helical" evidence="1">
    <location>
        <begin position="80"/>
        <end position="100"/>
    </location>
</feature>
<accession>A0A849KKD1</accession>
<evidence type="ECO:0000313" key="2">
    <source>
        <dbReference type="EMBL" id="NNU59990.1"/>
    </source>
</evidence>
<keyword evidence="1" id="KW-0812">Transmembrane</keyword>
<keyword evidence="3" id="KW-1185">Reference proteome</keyword>
<name>A0A849KKD1_9HYPH</name>
<gene>
    <name evidence="2" type="ORF">HKX02_06910</name>
</gene>
<sequence>MFYSILMPALLSMSVGFSWSTFTSFFSSHRNDENSELTLVMTASPVCITAMALSVSDFGWLWSSAIVTSGWTVSSSTKGLIRPMMMLTLSAFALVAYVRFGRPIAI</sequence>
<feature type="transmembrane region" description="Helical" evidence="1">
    <location>
        <begin position="6"/>
        <end position="26"/>
    </location>
</feature>
<keyword evidence="1" id="KW-1133">Transmembrane helix</keyword>
<dbReference type="EMBL" id="JABFCY010000003">
    <property type="protein sequence ID" value="NNU59990.1"/>
    <property type="molecule type" value="Genomic_DNA"/>
</dbReference>